<feature type="chain" id="PRO_5040130640" evidence="8">
    <location>
        <begin position="23"/>
        <end position="154"/>
    </location>
</feature>
<evidence type="ECO:0000256" key="2">
    <source>
        <dbReference type="ARBA" id="ARBA00022617"/>
    </source>
</evidence>
<keyword evidence="3 6" id="KW-0479">Metal-binding</keyword>
<dbReference type="InterPro" id="IPR015984">
    <property type="entry name" value="Cyt_c_prime_subgr"/>
</dbReference>
<gene>
    <name evidence="9" type="ORF">JQX41_06225</name>
    <name evidence="10" type="ORF">JQX48_06225</name>
</gene>
<dbReference type="InterPro" id="IPR010980">
    <property type="entry name" value="Cyt_c/b562"/>
</dbReference>
<dbReference type="GO" id="GO:0005506">
    <property type="term" value="F:iron ion binding"/>
    <property type="evidence" value="ECO:0007669"/>
    <property type="project" value="InterPro"/>
</dbReference>
<protein>
    <submittedName>
        <fullName evidence="9">Cytochrome c</fullName>
    </submittedName>
</protein>
<keyword evidence="4" id="KW-0249">Electron transport</keyword>
<dbReference type="InterPro" id="IPR002321">
    <property type="entry name" value="Cyt_c_II"/>
</dbReference>
<dbReference type="GO" id="GO:0020037">
    <property type="term" value="F:heme binding"/>
    <property type="evidence" value="ECO:0007669"/>
    <property type="project" value="InterPro"/>
</dbReference>
<dbReference type="PIRSF" id="PIRSF000027">
    <property type="entry name" value="Cytc_c_prime"/>
    <property type="match status" value="1"/>
</dbReference>
<keyword evidence="8" id="KW-0732">Signal</keyword>
<dbReference type="Proteomes" id="UP000755667">
    <property type="component" value="Unassembled WGS sequence"/>
</dbReference>
<dbReference type="AlphaFoldDB" id="A0A9Q2NTI3"/>
<keyword evidence="5 6" id="KW-0408">Iron</keyword>
<dbReference type="GO" id="GO:0022900">
    <property type="term" value="P:electron transport chain"/>
    <property type="evidence" value="ECO:0007669"/>
    <property type="project" value="InterPro"/>
</dbReference>
<evidence type="ECO:0000256" key="1">
    <source>
        <dbReference type="ARBA" id="ARBA00022448"/>
    </source>
</evidence>
<dbReference type="SUPFAM" id="SSF47175">
    <property type="entry name" value="Cytochromes"/>
    <property type="match status" value="1"/>
</dbReference>
<dbReference type="RefSeq" id="WP_085630033.1">
    <property type="nucleotide sequence ID" value="NZ_JAFBWU010000003.1"/>
</dbReference>
<name>A0A9Q2NTI3_9RHOB</name>
<keyword evidence="2 7" id="KW-0349">Heme</keyword>
<organism evidence="9 11">
    <name type="scientific">Marivita cryptomonadis</name>
    <dbReference type="NCBI Taxonomy" id="505252"/>
    <lineage>
        <taxon>Bacteria</taxon>
        <taxon>Pseudomonadati</taxon>
        <taxon>Pseudomonadota</taxon>
        <taxon>Alphaproteobacteria</taxon>
        <taxon>Rhodobacterales</taxon>
        <taxon>Roseobacteraceae</taxon>
        <taxon>Marivita</taxon>
    </lineage>
</organism>
<dbReference type="Pfam" id="PF01322">
    <property type="entry name" value="Cytochrom_C_2"/>
    <property type="match status" value="1"/>
</dbReference>
<keyword evidence="12" id="KW-1185">Reference proteome</keyword>
<dbReference type="PROSITE" id="PS51009">
    <property type="entry name" value="CYTCII"/>
    <property type="match status" value="1"/>
</dbReference>
<evidence type="ECO:0000256" key="3">
    <source>
        <dbReference type="ARBA" id="ARBA00022723"/>
    </source>
</evidence>
<feature type="binding site" description="covalent" evidence="7">
    <location>
        <position position="142"/>
    </location>
    <ligand>
        <name>heme c</name>
        <dbReference type="ChEBI" id="CHEBI:61717"/>
    </ligand>
</feature>
<evidence type="ECO:0000256" key="4">
    <source>
        <dbReference type="ARBA" id="ARBA00022982"/>
    </source>
</evidence>
<proteinExistence type="predicted"/>
<evidence type="ECO:0000256" key="5">
    <source>
        <dbReference type="ARBA" id="ARBA00023004"/>
    </source>
</evidence>
<feature type="binding site" description="axial binding residue" evidence="6">
    <location>
        <position position="146"/>
    </location>
    <ligand>
        <name>heme c</name>
        <dbReference type="ChEBI" id="CHEBI:61717"/>
    </ligand>
    <ligandPart>
        <name>Fe</name>
        <dbReference type="ChEBI" id="CHEBI:18248"/>
    </ligandPart>
</feature>
<evidence type="ECO:0000313" key="12">
    <source>
        <dbReference type="Proteomes" id="UP000809440"/>
    </source>
</evidence>
<sequence length="154" mass="15921">MKKNLAFAIAFTALGCGTAAMAQDDFSAELKARQGQFRIMAINLGILGGMAQGKMDYNADAAQAAADTLVAVSMIQQGPMWPAGSDNMALDSTRAQPNIWDANDDFLSKWSDFGTAAQAIQAAAAGGVEGLGPVMGQVGGTCKACHDTYRAPAN</sequence>
<dbReference type="EMBL" id="JAFBXF010000003">
    <property type="protein sequence ID" value="MBM2416555.1"/>
    <property type="molecule type" value="Genomic_DNA"/>
</dbReference>
<reference evidence="9 12" key="1">
    <citation type="submission" date="2021-01" db="EMBL/GenBank/DDBJ databases">
        <title>Diatom-associated Roseobacters Show Island Model of Population Structure.</title>
        <authorList>
            <person name="Qu L."/>
            <person name="Feng X."/>
            <person name="Chen Y."/>
            <person name="Li L."/>
            <person name="Wang X."/>
            <person name="Hu Z."/>
            <person name="Wang H."/>
            <person name="Luo H."/>
        </authorList>
    </citation>
    <scope>NUCLEOTIDE SEQUENCE</scope>
    <source>
        <strain evidence="10 12">CC28-63</strain>
        <strain evidence="9">CC28-69</strain>
    </source>
</reference>
<dbReference type="Gene3D" id="1.20.120.10">
    <property type="entry name" value="Cytochrome c/b562"/>
    <property type="match status" value="1"/>
</dbReference>
<evidence type="ECO:0000256" key="7">
    <source>
        <dbReference type="PIRSR" id="PIRSR000027-2"/>
    </source>
</evidence>
<feature type="binding site" description="covalent" evidence="7">
    <location>
        <position position="145"/>
    </location>
    <ligand>
        <name>heme c</name>
        <dbReference type="ChEBI" id="CHEBI:61717"/>
    </ligand>
</feature>
<keyword evidence="1" id="KW-0813">Transport</keyword>
<accession>A0A9Q2NTI3</accession>
<dbReference type="InterPro" id="IPR012127">
    <property type="entry name" value="Cyt_c_prime"/>
</dbReference>
<dbReference type="EMBL" id="JAFBXE010000003">
    <property type="protein sequence ID" value="MBM2411888.1"/>
    <property type="molecule type" value="Genomic_DNA"/>
</dbReference>
<evidence type="ECO:0000313" key="11">
    <source>
        <dbReference type="Proteomes" id="UP000755667"/>
    </source>
</evidence>
<comment type="caution">
    <text evidence="9">The sequence shown here is derived from an EMBL/GenBank/DDBJ whole genome shotgun (WGS) entry which is preliminary data.</text>
</comment>
<dbReference type="GO" id="GO:0042597">
    <property type="term" value="C:periplasmic space"/>
    <property type="evidence" value="ECO:0007669"/>
    <property type="project" value="InterPro"/>
</dbReference>
<comment type="PTM">
    <text evidence="7">Binds 1 heme group per subunit.</text>
</comment>
<dbReference type="GeneID" id="62641430"/>
<evidence type="ECO:0000313" key="9">
    <source>
        <dbReference type="EMBL" id="MBM2411888.1"/>
    </source>
</evidence>
<dbReference type="Proteomes" id="UP000809440">
    <property type="component" value="Unassembled WGS sequence"/>
</dbReference>
<dbReference type="GO" id="GO:0009055">
    <property type="term" value="F:electron transfer activity"/>
    <property type="evidence" value="ECO:0007669"/>
    <property type="project" value="InterPro"/>
</dbReference>
<dbReference type="PROSITE" id="PS51257">
    <property type="entry name" value="PROKAR_LIPOPROTEIN"/>
    <property type="match status" value="1"/>
</dbReference>
<evidence type="ECO:0000256" key="8">
    <source>
        <dbReference type="SAM" id="SignalP"/>
    </source>
</evidence>
<evidence type="ECO:0000256" key="6">
    <source>
        <dbReference type="PIRSR" id="PIRSR000027-1"/>
    </source>
</evidence>
<dbReference type="PRINTS" id="PR00608">
    <property type="entry name" value="CYTCHROMECII"/>
</dbReference>
<feature type="signal peptide" evidence="8">
    <location>
        <begin position="1"/>
        <end position="22"/>
    </location>
</feature>
<evidence type="ECO:0000313" key="10">
    <source>
        <dbReference type="EMBL" id="MBM2416555.1"/>
    </source>
</evidence>
<dbReference type="OrthoDB" id="7596534at2"/>